<feature type="region of interest" description="Disordered" evidence="1">
    <location>
        <begin position="110"/>
        <end position="176"/>
    </location>
</feature>
<name>A0A0D2Q7G7_HYPSF</name>
<feature type="compositionally biased region" description="Acidic residues" evidence="1">
    <location>
        <begin position="145"/>
        <end position="154"/>
    </location>
</feature>
<dbReference type="OMA" id="CELQVNL"/>
<gene>
    <name evidence="2" type="ORF">HYPSUDRAFT_178731</name>
</gene>
<dbReference type="OrthoDB" id="204784at2759"/>
<dbReference type="Proteomes" id="UP000054270">
    <property type="component" value="Unassembled WGS sequence"/>
</dbReference>
<reference evidence="3" key="1">
    <citation type="submission" date="2014-04" db="EMBL/GenBank/DDBJ databases">
        <title>Evolutionary Origins and Diversification of the Mycorrhizal Mutualists.</title>
        <authorList>
            <consortium name="DOE Joint Genome Institute"/>
            <consortium name="Mycorrhizal Genomics Consortium"/>
            <person name="Kohler A."/>
            <person name="Kuo A."/>
            <person name="Nagy L.G."/>
            <person name="Floudas D."/>
            <person name="Copeland A."/>
            <person name="Barry K.W."/>
            <person name="Cichocki N."/>
            <person name="Veneault-Fourrey C."/>
            <person name="LaButti K."/>
            <person name="Lindquist E.A."/>
            <person name="Lipzen A."/>
            <person name="Lundell T."/>
            <person name="Morin E."/>
            <person name="Murat C."/>
            <person name="Riley R."/>
            <person name="Ohm R."/>
            <person name="Sun H."/>
            <person name="Tunlid A."/>
            <person name="Henrissat B."/>
            <person name="Grigoriev I.V."/>
            <person name="Hibbett D.S."/>
            <person name="Martin F."/>
        </authorList>
    </citation>
    <scope>NUCLEOTIDE SEQUENCE [LARGE SCALE GENOMIC DNA]</scope>
    <source>
        <strain evidence="3">FD-334 SS-4</strain>
    </source>
</reference>
<protein>
    <submittedName>
        <fullName evidence="2">Uncharacterized protein</fullName>
    </submittedName>
</protein>
<sequence length="303" mass="32840">MVHEIFAHALGRSYAPVKARHPTEGRRKWRLRALYEAWPALPAFQPANFTSPGPPAAAQPQSDDADPMDEFLADGELGILVRTDFSDEPAWEAFAQKVRDAQADLVAELASGGGDADADVPMDDAQPSAPVGEPSTSAASAPAADSDDDADSDTDSTTTPDIISILDPSDPAERSRFNGISNLTALRLFNDVDIRPAPAPPAGIKRVSPPSPLVDQGGWQEIYTGKTLWIYDARSNVDECARLVSQEGDFYGTATGDSWRARAAHIPEMQFSMIYQGMKIDFNGLDKYDWSERARNLAECTTL</sequence>
<evidence type="ECO:0000313" key="3">
    <source>
        <dbReference type="Proteomes" id="UP000054270"/>
    </source>
</evidence>
<feature type="compositionally biased region" description="Low complexity" evidence="1">
    <location>
        <begin position="134"/>
        <end position="144"/>
    </location>
</feature>
<dbReference type="STRING" id="945553.A0A0D2Q7G7"/>
<accession>A0A0D2Q7G7</accession>
<organism evidence="2 3">
    <name type="scientific">Hypholoma sublateritium (strain FD-334 SS-4)</name>
    <dbReference type="NCBI Taxonomy" id="945553"/>
    <lineage>
        <taxon>Eukaryota</taxon>
        <taxon>Fungi</taxon>
        <taxon>Dikarya</taxon>
        <taxon>Basidiomycota</taxon>
        <taxon>Agaricomycotina</taxon>
        <taxon>Agaricomycetes</taxon>
        <taxon>Agaricomycetidae</taxon>
        <taxon>Agaricales</taxon>
        <taxon>Agaricineae</taxon>
        <taxon>Strophariaceae</taxon>
        <taxon>Hypholoma</taxon>
    </lineage>
</organism>
<keyword evidence="3" id="KW-1185">Reference proteome</keyword>
<evidence type="ECO:0000313" key="2">
    <source>
        <dbReference type="EMBL" id="KJA27670.1"/>
    </source>
</evidence>
<proteinExistence type="predicted"/>
<evidence type="ECO:0000256" key="1">
    <source>
        <dbReference type="SAM" id="MobiDB-lite"/>
    </source>
</evidence>
<dbReference type="AlphaFoldDB" id="A0A0D2Q7G7"/>
<dbReference type="EMBL" id="KN817523">
    <property type="protein sequence ID" value="KJA27670.1"/>
    <property type="molecule type" value="Genomic_DNA"/>
</dbReference>